<dbReference type="Proteomes" id="UP000663833">
    <property type="component" value="Unassembled WGS sequence"/>
</dbReference>
<dbReference type="PRINTS" id="PR01415">
    <property type="entry name" value="ANKYRIN"/>
</dbReference>
<name>A0A817QVU8_9BILA</name>
<feature type="compositionally biased region" description="Basic and acidic residues" evidence="11">
    <location>
        <begin position="5234"/>
        <end position="5249"/>
    </location>
</feature>
<feature type="compositionally biased region" description="Acidic residues" evidence="11">
    <location>
        <begin position="3611"/>
        <end position="3625"/>
    </location>
</feature>
<feature type="compositionally biased region" description="Low complexity" evidence="11">
    <location>
        <begin position="7593"/>
        <end position="7602"/>
    </location>
</feature>
<feature type="region of interest" description="Disordered" evidence="11">
    <location>
        <begin position="7148"/>
        <end position="7241"/>
    </location>
</feature>
<dbReference type="Pfam" id="PF00531">
    <property type="entry name" value="Death"/>
    <property type="match status" value="1"/>
</dbReference>
<feature type="region of interest" description="Disordered" evidence="11">
    <location>
        <begin position="3526"/>
        <end position="3627"/>
    </location>
</feature>
<feature type="compositionally biased region" description="Basic and acidic residues" evidence="11">
    <location>
        <begin position="3756"/>
        <end position="3770"/>
    </location>
</feature>
<feature type="compositionally biased region" description="Basic and acidic residues" evidence="11">
    <location>
        <begin position="4303"/>
        <end position="4314"/>
    </location>
</feature>
<dbReference type="PROSITE" id="PS51145">
    <property type="entry name" value="ZU5"/>
    <property type="match status" value="2"/>
</dbReference>
<feature type="repeat" description="ANK" evidence="9">
    <location>
        <begin position="399"/>
        <end position="431"/>
    </location>
</feature>
<feature type="domain" description="ZU5" evidence="13">
    <location>
        <begin position="1101"/>
        <end position="1218"/>
    </location>
</feature>
<dbReference type="PROSITE" id="PS50297">
    <property type="entry name" value="ANK_REP_REGION"/>
    <property type="match status" value="19"/>
</dbReference>
<feature type="region of interest" description="Disordered" evidence="11">
    <location>
        <begin position="7281"/>
        <end position="7302"/>
    </location>
</feature>
<feature type="domain" description="Death" evidence="12">
    <location>
        <begin position="1468"/>
        <end position="1543"/>
    </location>
</feature>
<feature type="region of interest" description="Disordered" evidence="11">
    <location>
        <begin position="1953"/>
        <end position="1994"/>
    </location>
</feature>
<dbReference type="Pfam" id="PF17809">
    <property type="entry name" value="UPA_2"/>
    <property type="match status" value="1"/>
</dbReference>
<feature type="compositionally biased region" description="Polar residues" evidence="11">
    <location>
        <begin position="1918"/>
        <end position="1939"/>
    </location>
</feature>
<feature type="region of interest" description="Disordered" evidence="11">
    <location>
        <begin position="7585"/>
        <end position="7608"/>
    </location>
</feature>
<evidence type="ECO:0000259" key="13">
    <source>
        <dbReference type="PROSITE" id="PS51145"/>
    </source>
</evidence>
<feature type="region of interest" description="Disordered" evidence="11">
    <location>
        <begin position="5530"/>
        <end position="5554"/>
    </location>
</feature>
<dbReference type="PANTHER" id="PTHR24123:SF141">
    <property type="entry name" value="ANKYRIN 2, ISOFORM U"/>
    <property type="match status" value="1"/>
</dbReference>
<feature type="compositionally biased region" description="Basic and acidic residues" evidence="11">
    <location>
        <begin position="3535"/>
        <end position="3544"/>
    </location>
</feature>
<feature type="compositionally biased region" description="Polar residues" evidence="11">
    <location>
        <begin position="7094"/>
        <end position="7117"/>
    </location>
</feature>
<feature type="compositionally biased region" description="Basic and acidic residues" evidence="11">
    <location>
        <begin position="5673"/>
        <end position="5683"/>
    </location>
</feature>
<feature type="region of interest" description="Disordered" evidence="11">
    <location>
        <begin position="822"/>
        <end position="856"/>
    </location>
</feature>
<feature type="compositionally biased region" description="Basic and acidic residues" evidence="11">
    <location>
        <begin position="5705"/>
        <end position="5714"/>
    </location>
</feature>
<feature type="coiled-coil region" evidence="10">
    <location>
        <begin position="6189"/>
        <end position="6251"/>
    </location>
</feature>
<feature type="repeat" description="ANK" evidence="9">
    <location>
        <begin position="564"/>
        <end position="596"/>
    </location>
</feature>
<feature type="compositionally biased region" description="Acidic residues" evidence="11">
    <location>
        <begin position="3899"/>
        <end position="3913"/>
    </location>
</feature>
<feature type="compositionally biased region" description="Basic and acidic residues" evidence="11">
    <location>
        <begin position="5217"/>
        <end position="5227"/>
    </location>
</feature>
<feature type="compositionally biased region" description="Low complexity" evidence="11">
    <location>
        <begin position="3593"/>
        <end position="3603"/>
    </location>
</feature>
<feature type="compositionally biased region" description="Polar residues" evidence="11">
    <location>
        <begin position="3206"/>
        <end position="3229"/>
    </location>
</feature>
<evidence type="ECO:0000256" key="6">
    <source>
        <dbReference type="ARBA" id="ARBA00023043"/>
    </source>
</evidence>
<dbReference type="Pfam" id="PF12796">
    <property type="entry name" value="Ank_2"/>
    <property type="match status" value="7"/>
</dbReference>
<feature type="region of interest" description="Disordered" evidence="11">
    <location>
        <begin position="7802"/>
        <end position="7863"/>
    </location>
</feature>
<feature type="compositionally biased region" description="Basic and acidic residues" evidence="11">
    <location>
        <begin position="5126"/>
        <end position="5153"/>
    </location>
</feature>
<feature type="compositionally biased region" description="Acidic residues" evidence="11">
    <location>
        <begin position="4115"/>
        <end position="4124"/>
    </location>
</feature>
<dbReference type="SUPFAM" id="SSF47986">
    <property type="entry name" value="DEATH domain"/>
    <property type="match status" value="1"/>
</dbReference>
<evidence type="ECO:0000256" key="4">
    <source>
        <dbReference type="ARBA" id="ARBA00022553"/>
    </source>
</evidence>
<feature type="region of interest" description="Disordered" evidence="11">
    <location>
        <begin position="5871"/>
        <end position="5899"/>
    </location>
</feature>
<feature type="compositionally biased region" description="Basic and acidic residues" evidence="11">
    <location>
        <begin position="6994"/>
        <end position="7015"/>
    </location>
</feature>
<feature type="repeat" description="ANK" evidence="9">
    <location>
        <begin position="233"/>
        <end position="265"/>
    </location>
</feature>
<feature type="compositionally biased region" description="Basic and acidic residues" evidence="11">
    <location>
        <begin position="4545"/>
        <end position="4572"/>
    </location>
</feature>
<reference evidence="14" key="1">
    <citation type="submission" date="2021-02" db="EMBL/GenBank/DDBJ databases">
        <authorList>
            <person name="Nowell W R."/>
        </authorList>
    </citation>
    <scope>NUCLEOTIDE SEQUENCE</scope>
</reference>
<feature type="compositionally biased region" description="Basic and acidic residues" evidence="11">
    <location>
        <begin position="3733"/>
        <end position="3744"/>
    </location>
</feature>
<protein>
    <recommendedName>
        <fullName evidence="16">Ankyrin</fullName>
    </recommendedName>
</protein>
<feature type="compositionally biased region" description="Polar residues" evidence="11">
    <location>
        <begin position="3582"/>
        <end position="3592"/>
    </location>
</feature>
<feature type="compositionally biased region" description="Basic and acidic residues" evidence="11">
    <location>
        <begin position="5964"/>
        <end position="5985"/>
    </location>
</feature>
<dbReference type="InterPro" id="IPR000906">
    <property type="entry name" value="ZU5_dom"/>
</dbReference>
<feature type="region of interest" description="Disordered" evidence="11">
    <location>
        <begin position="6465"/>
        <end position="6564"/>
    </location>
</feature>
<feature type="compositionally biased region" description="Polar residues" evidence="11">
    <location>
        <begin position="4125"/>
        <end position="4137"/>
    </location>
</feature>
<feature type="compositionally biased region" description="Acidic residues" evidence="11">
    <location>
        <begin position="3545"/>
        <end position="3555"/>
    </location>
</feature>
<feature type="region of interest" description="Disordered" evidence="11">
    <location>
        <begin position="6771"/>
        <end position="6793"/>
    </location>
</feature>
<feature type="compositionally biased region" description="Basic residues" evidence="11">
    <location>
        <begin position="1905"/>
        <end position="1915"/>
    </location>
</feature>
<feature type="compositionally biased region" description="Low complexity" evidence="11">
    <location>
        <begin position="7068"/>
        <end position="7084"/>
    </location>
</feature>
<feature type="repeat" description="ANK" evidence="9">
    <location>
        <begin position="366"/>
        <end position="398"/>
    </location>
</feature>
<feature type="region of interest" description="Disordered" evidence="11">
    <location>
        <begin position="6992"/>
        <end position="7117"/>
    </location>
</feature>
<comment type="subcellular location">
    <subcellularLocation>
        <location evidence="1">Cytoplasm</location>
        <location evidence="1">Cytoskeleton</location>
    </subcellularLocation>
    <subcellularLocation>
        <location evidence="2">Membrane</location>
    </subcellularLocation>
</comment>
<feature type="compositionally biased region" description="Polar residues" evidence="11">
    <location>
        <begin position="4415"/>
        <end position="4424"/>
    </location>
</feature>
<feature type="region of interest" description="Disordered" evidence="11">
    <location>
        <begin position="2469"/>
        <end position="2524"/>
    </location>
</feature>
<dbReference type="InterPro" id="IPR036770">
    <property type="entry name" value="Ankyrin_rpt-contain_sf"/>
</dbReference>
<dbReference type="Gene3D" id="2.60.220.30">
    <property type="match status" value="2"/>
</dbReference>
<feature type="compositionally biased region" description="Polar residues" evidence="11">
    <location>
        <begin position="5730"/>
        <end position="5740"/>
    </location>
</feature>
<feature type="compositionally biased region" description="Low complexity" evidence="11">
    <location>
        <begin position="2296"/>
        <end position="2308"/>
    </location>
</feature>
<gene>
    <name evidence="14" type="ORF">LUA448_LOCUS2786</name>
</gene>
<dbReference type="PROSITE" id="PS50017">
    <property type="entry name" value="DEATH_DOMAIN"/>
    <property type="match status" value="1"/>
</dbReference>
<feature type="compositionally biased region" description="Acidic residues" evidence="11">
    <location>
        <begin position="5165"/>
        <end position="5174"/>
    </location>
</feature>
<dbReference type="Gene3D" id="2.60.40.2660">
    <property type="match status" value="1"/>
</dbReference>
<evidence type="ECO:0000256" key="9">
    <source>
        <dbReference type="PROSITE-ProRule" id="PRU00023"/>
    </source>
</evidence>
<feature type="repeat" description="ANK" evidence="9">
    <location>
        <begin position="729"/>
        <end position="761"/>
    </location>
</feature>
<feature type="compositionally biased region" description="Polar residues" evidence="11">
    <location>
        <begin position="7877"/>
        <end position="7887"/>
    </location>
</feature>
<feature type="compositionally biased region" description="Acidic residues" evidence="11">
    <location>
        <begin position="5953"/>
        <end position="5963"/>
    </location>
</feature>
<feature type="compositionally biased region" description="Low complexity" evidence="11">
    <location>
        <begin position="6779"/>
        <end position="6788"/>
    </location>
</feature>
<feature type="compositionally biased region" description="Polar residues" evidence="11">
    <location>
        <begin position="5466"/>
        <end position="5479"/>
    </location>
</feature>
<feature type="repeat" description="ANK" evidence="9">
    <location>
        <begin position="266"/>
        <end position="298"/>
    </location>
</feature>
<dbReference type="InterPro" id="IPR040745">
    <property type="entry name" value="Ankyrin_UPA"/>
</dbReference>
<feature type="region of interest" description="Disordered" evidence="11">
    <location>
        <begin position="4176"/>
        <end position="4198"/>
    </location>
</feature>
<feature type="region of interest" description="Disordered" evidence="11">
    <location>
        <begin position="4060"/>
        <end position="4158"/>
    </location>
</feature>
<dbReference type="FunFam" id="1.25.40.20:FF:000003">
    <property type="entry name" value="Ankyrin, isoform B"/>
    <property type="match status" value="1"/>
</dbReference>
<dbReference type="InterPro" id="IPR051165">
    <property type="entry name" value="Multifunctional_ANK_Repeat"/>
</dbReference>
<dbReference type="PANTHER" id="PTHR24123">
    <property type="entry name" value="ANKYRIN REPEAT-CONTAINING"/>
    <property type="match status" value="1"/>
</dbReference>
<feature type="region of interest" description="Disordered" evidence="11">
    <location>
        <begin position="4239"/>
        <end position="4437"/>
    </location>
</feature>
<organism evidence="14 15">
    <name type="scientific">Rotaria socialis</name>
    <dbReference type="NCBI Taxonomy" id="392032"/>
    <lineage>
        <taxon>Eukaryota</taxon>
        <taxon>Metazoa</taxon>
        <taxon>Spiralia</taxon>
        <taxon>Gnathifera</taxon>
        <taxon>Rotifera</taxon>
        <taxon>Eurotatoria</taxon>
        <taxon>Bdelloidea</taxon>
        <taxon>Philodinida</taxon>
        <taxon>Philodinidae</taxon>
        <taxon>Rotaria</taxon>
    </lineage>
</organism>
<feature type="repeat" description="ANK" evidence="9">
    <location>
        <begin position="332"/>
        <end position="353"/>
    </location>
</feature>
<dbReference type="EMBL" id="CAJNYD010000074">
    <property type="protein sequence ID" value="CAF3211353.1"/>
    <property type="molecule type" value="Genomic_DNA"/>
</dbReference>
<dbReference type="InterPro" id="IPR011029">
    <property type="entry name" value="DEATH-like_dom_sf"/>
</dbReference>
<evidence type="ECO:0000313" key="14">
    <source>
        <dbReference type="EMBL" id="CAF3211353.1"/>
    </source>
</evidence>
<feature type="compositionally biased region" description="Basic and acidic residues" evidence="11">
    <location>
        <begin position="4326"/>
        <end position="4340"/>
    </location>
</feature>
<evidence type="ECO:0008006" key="16">
    <source>
        <dbReference type="Google" id="ProtNLM"/>
    </source>
</evidence>
<feature type="compositionally biased region" description="Basic and acidic residues" evidence="11">
    <location>
        <begin position="4021"/>
        <end position="4032"/>
    </location>
</feature>
<feature type="repeat" description="ANK" evidence="9">
    <location>
        <begin position="104"/>
        <end position="136"/>
    </location>
</feature>
<evidence type="ECO:0000256" key="1">
    <source>
        <dbReference type="ARBA" id="ARBA00004245"/>
    </source>
</evidence>
<feature type="compositionally biased region" description="Low complexity" evidence="11">
    <location>
        <begin position="2482"/>
        <end position="2504"/>
    </location>
</feature>
<feature type="compositionally biased region" description="Basic and acidic residues" evidence="11">
    <location>
        <begin position="5883"/>
        <end position="5892"/>
    </location>
</feature>
<feature type="compositionally biased region" description="Basic and acidic residues" evidence="11">
    <location>
        <begin position="5456"/>
        <end position="5465"/>
    </location>
</feature>
<feature type="compositionally biased region" description="Polar residues" evidence="11">
    <location>
        <begin position="4689"/>
        <end position="4703"/>
    </location>
</feature>
<feature type="region of interest" description="Disordered" evidence="11">
    <location>
        <begin position="3400"/>
        <end position="3449"/>
    </location>
</feature>
<dbReference type="Pfam" id="PF00791">
    <property type="entry name" value="ZU5"/>
    <property type="match status" value="2"/>
</dbReference>
<feature type="compositionally biased region" description="Basic and acidic residues" evidence="11">
    <location>
        <begin position="3964"/>
        <end position="3994"/>
    </location>
</feature>
<feature type="region of interest" description="Disordered" evidence="11">
    <location>
        <begin position="6577"/>
        <end position="6610"/>
    </location>
</feature>
<feature type="compositionally biased region" description="Polar residues" evidence="11">
    <location>
        <begin position="3409"/>
        <end position="3429"/>
    </location>
</feature>
<feature type="region of interest" description="Disordered" evidence="11">
    <location>
        <begin position="5094"/>
        <end position="5181"/>
    </location>
</feature>
<dbReference type="GO" id="GO:0016020">
    <property type="term" value="C:membrane"/>
    <property type="evidence" value="ECO:0007669"/>
    <property type="project" value="UniProtKB-SubCell"/>
</dbReference>
<feature type="region of interest" description="Disordered" evidence="11">
    <location>
        <begin position="7876"/>
        <end position="7988"/>
    </location>
</feature>
<feature type="compositionally biased region" description="Basic and acidic residues" evidence="11">
    <location>
        <begin position="4105"/>
        <end position="4114"/>
    </location>
</feature>
<feature type="compositionally biased region" description="Polar residues" evidence="11">
    <location>
        <begin position="2513"/>
        <end position="2524"/>
    </location>
</feature>
<feature type="repeat" description="ANK" evidence="9">
    <location>
        <begin position="432"/>
        <end position="464"/>
    </location>
</feature>
<feature type="repeat" description="ANK" evidence="9">
    <location>
        <begin position="299"/>
        <end position="331"/>
    </location>
</feature>
<feature type="domain" description="ZU5" evidence="13">
    <location>
        <begin position="942"/>
        <end position="1099"/>
    </location>
</feature>
<feature type="repeat" description="ANK" evidence="9">
    <location>
        <begin position="71"/>
        <end position="103"/>
    </location>
</feature>
<feature type="repeat" description="ANK" evidence="9">
    <location>
        <begin position="465"/>
        <end position="497"/>
    </location>
</feature>
<feature type="compositionally biased region" description="Polar residues" evidence="11">
    <location>
        <begin position="3653"/>
        <end position="3667"/>
    </location>
</feature>
<keyword evidence="10" id="KW-0175">Coiled coil</keyword>
<feature type="compositionally biased region" description="Basic and acidic residues" evidence="11">
    <location>
        <begin position="3817"/>
        <end position="3826"/>
    </location>
</feature>
<feature type="repeat" description="ANK" evidence="9">
    <location>
        <begin position="531"/>
        <end position="563"/>
    </location>
</feature>
<feature type="compositionally biased region" description="Basic and acidic residues" evidence="11">
    <location>
        <begin position="6495"/>
        <end position="6508"/>
    </location>
</feature>
<feature type="region of interest" description="Disordered" evidence="11">
    <location>
        <begin position="1756"/>
        <end position="1780"/>
    </location>
</feature>
<feature type="region of interest" description="Disordered" evidence="11">
    <location>
        <begin position="4626"/>
        <end position="4757"/>
    </location>
</feature>
<feature type="compositionally biased region" description="Basic and acidic residues" evidence="11">
    <location>
        <begin position="6465"/>
        <end position="6487"/>
    </location>
</feature>
<feature type="compositionally biased region" description="Basic and acidic residues" evidence="11">
    <location>
        <begin position="6094"/>
        <end position="6110"/>
    </location>
</feature>
<feature type="compositionally biased region" description="Basic and acidic residues" evidence="11">
    <location>
        <begin position="4468"/>
        <end position="4479"/>
    </location>
</feature>
<dbReference type="PROSITE" id="PS50088">
    <property type="entry name" value="ANK_REPEAT"/>
    <property type="match status" value="19"/>
</dbReference>
<feature type="compositionally biased region" description="Basic and acidic residues" evidence="11">
    <location>
        <begin position="4387"/>
        <end position="4400"/>
    </location>
</feature>
<feature type="region of interest" description="Disordered" evidence="11">
    <location>
        <begin position="5625"/>
        <end position="5792"/>
    </location>
</feature>
<feature type="region of interest" description="Disordered" evidence="11">
    <location>
        <begin position="4773"/>
        <end position="4828"/>
    </location>
</feature>
<feature type="compositionally biased region" description="Basic and acidic residues" evidence="11">
    <location>
        <begin position="4642"/>
        <end position="4661"/>
    </location>
</feature>
<feature type="compositionally biased region" description="Polar residues" evidence="11">
    <location>
        <begin position="4726"/>
        <end position="4748"/>
    </location>
</feature>
<feature type="region of interest" description="Disordered" evidence="11">
    <location>
        <begin position="4456"/>
        <end position="4602"/>
    </location>
</feature>
<feature type="compositionally biased region" description="Basic and acidic residues" evidence="11">
    <location>
        <begin position="4790"/>
        <end position="4828"/>
    </location>
</feature>
<comment type="caution">
    <text evidence="14">The sequence shown here is derived from an EMBL/GenBank/DDBJ whole genome shotgun (WGS) entry which is preliminary data.</text>
</comment>
<evidence type="ECO:0000256" key="5">
    <source>
        <dbReference type="ARBA" id="ARBA00022737"/>
    </source>
</evidence>
<evidence type="ECO:0000256" key="2">
    <source>
        <dbReference type="ARBA" id="ARBA00004370"/>
    </source>
</evidence>
<evidence type="ECO:0000256" key="11">
    <source>
        <dbReference type="SAM" id="MobiDB-lite"/>
    </source>
</evidence>
<keyword evidence="3" id="KW-0963">Cytoplasm</keyword>
<dbReference type="GO" id="GO:0005856">
    <property type="term" value="C:cytoskeleton"/>
    <property type="evidence" value="ECO:0007669"/>
    <property type="project" value="UniProtKB-SubCell"/>
</dbReference>
<feature type="compositionally biased region" description="Polar residues" evidence="11">
    <location>
        <begin position="3834"/>
        <end position="3852"/>
    </location>
</feature>
<feature type="compositionally biased region" description="Polar residues" evidence="11">
    <location>
        <begin position="3862"/>
        <end position="3888"/>
    </location>
</feature>
<dbReference type="FunFam" id="2.60.220.30:FF:000002">
    <property type="entry name" value="Ankyrin-3 isoform 2"/>
    <property type="match status" value="1"/>
</dbReference>
<feature type="repeat" description="ANK" evidence="9">
    <location>
        <begin position="630"/>
        <end position="662"/>
    </location>
</feature>
<feature type="compositionally biased region" description="Acidic residues" evidence="11">
    <location>
        <begin position="4181"/>
        <end position="4195"/>
    </location>
</feature>
<dbReference type="FunFam" id="1.25.40.20:FF:000002">
    <property type="entry name" value="Ankyrin-2 isoform 2"/>
    <property type="match status" value="1"/>
</dbReference>
<dbReference type="Gene3D" id="1.10.533.10">
    <property type="entry name" value="Death Domain, Fas"/>
    <property type="match status" value="1"/>
</dbReference>
<feature type="compositionally biased region" description="Low complexity" evidence="11">
    <location>
        <begin position="1976"/>
        <end position="1987"/>
    </location>
</feature>
<feature type="region of interest" description="Disordered" evidence="11">
    <location>
        <begin position="4947"/>
        <end position="4997"/>
    </location>
</feature>
<feature type="compositionally biased region" description="Basic and acidic residues" evidence="11">
    <location>
        <begin position="5422"/>
        <end position="5442"/>
    </location>
</feature>
<dbReference type="GO" id="GO:0007165">
    <property type="term" value="P:signal transduction"/>
    <property type="evidence" value="ECO:0007669"/>
    <property type="project" value="InterPro"/>
</dbReference>
<feature type="compositionally biased region" description="Basic and acidic residues" evidence="11">
    <location>
        <begin position="5100"/>
        <end position="5115"/>
    </location>
</feature>
<feature type="compositionally biased region" description="Polar residues" evidence="11">
    <location>
        <begin position="2278"/>
        <end position="2291"/>
    </location>
</feature>
<feature type="region of interest" description="Disordered" evidence="11">
    <location>
        <begin position="5039"/>
        <end position="5065"/>
    </location>
</feature>
<feature type="region of interest" description="Disordered" evidence="11">
    <location>
        <begin position="3178"/>
        <end position="3247"/>
    </location>
</feature>
<accession>A0A817QVU8</accession>
<dbReference type="SMART" id="SM00218">
    <property type="entry name" value="ZU5"/>
    <property type="match status" value="1"/>
</dbReference>
<keyword evidence="6 9" id="KW-0040">ANK repeat</keyword>
<feature type="compositionally biased region" description="Basic and acidic residues" evidence="11">
    <location>
        <begin position="3799"/>
        <end position="3809"/>
    </location>
</feature>
<dbReference type="InterPro" id="IPR000488">
    <property type="entry name" value="Death_dom"/>
</dbReference>
<feature type="region of interest" description="Disordered" evidence="11">
    <location>
        <begin position="5205"/>
        <end position="5490"/>
    </location>
</feature>
<dbReference type="SMART" id="SM00248">
    <property type="entry name" value="ANK"/>
    <property type="match status" value="23"/>
</dbReference>
<feature type="compositionally biased region" description="Basic and acidic residues" evidence="11">
    <location>
        <begin position="7049"/>
        <end position="7067"/>
    </location>
</feature>
<dbReference type="Gene3D" id="1.25.40.20">
    <property type="entry name" value="Ankyrin repeat-containing domain"/>
    <property type="match status" value="3"/>
</dbReference>
<evidence type="ECO:0000256" key="10">
    <source>
        <dbReference type="SAM" id="Coils"/>
    </source>
</evidence>
<feature type="compositionally biased region" description="Low complexity" evidence="11">
    <location>
        <begin position="6530"/>
        <end position="6549"/>
    </location>
</feature>
<feature type="repeat" description="ANK" evidence="9">
    <location>
        <begin position="663"/>
        <end position="695"/>
    </location>
</feature>
<feature type="region of interest" description="Disordered" evidence="11">
    <location>
        <begin position="6083"/>
        <end position="6110"/>
    </location>
</feature>
<proteinExistence type="predicted"/>
<feature type="region of interest" description="Disordered" evidence="11">
    <location>
        <begin position="5953"/>
        <end position="5988"/>
    </location>
</feature>
<feature type="compositionally biased region" description="Basic and acidic residues" evidence="11">
    <location>
        <begin position="5364"/>
        <end position="5373"/>
    </location>
</feature>
<feature type="region of interest" description="Disordered" evidence="11">
    <location>
        <begin position="1905"/>
        <end position="1939"/>
    </location>
</feature>
<evidence type="ECO:0000256" key="7">
    <source>
        <dbReference type="ARBA" id="ARBA00023136"/>
    </source>
</evidence>
<feature type="compositionally biased region" description="Low complexity" evidence="11">
    <location>
        <begin position="7835"/>
        <end position="7863"/>
    </location>
</feature>
<feature type="compositionally biased region" description="Acidic residues" evidence="11">
    <location>
        <begin position="7016"/>
        <end position="7029"/>
    </location>
</feature>
<feature type="compositionally biased region" description="Polar residues" evidence="11">
    <location>
        <begin position="7037"/>
        <end position="7047"/>
    </location>
</feature>
<dbReference type="InterPro" id="IPR002110">
    <property type="entry name" value="Ankyrin_rpt"/>
</dbReference>
<feature type="compositionally biased region" description="Basic and acidic residues" evidence="11">
    <location>
        <begin position="1756"/>
        <end position="1774"/>
    </location>
</feature>
<feature type="region of interest" description="Disordered" evidence="11">
    <location>
        <begin position="6276"/>
        <end position="6303"/>
    </location>
</feature>
<feature type="compositionally biased region" description="Basic and acidic residues" evidence="11">
    <location>
        <begin position="5290"/>
        <end position="5342"/>
    </location>
</feature>
<feature type="compositionally biased region" description="Polar residues" evidence="11">
    <location>
        <begin position="4504"/>
        <end position="4519"/>
    </location>
</feature>
<feature type="compositionally biased region" description="Acidic residues" evidence="11">
    <location>
        <begin position="5534"/>
        <end position="5544"/>
    </location>
</feature>
<feature type="compositionally biased region" description="Polar residues" evidence="11">
    <location>
        <begin position="7149"/>
        <end position="7170"/>
    </location>
</feature>
<feature type="repeat" description="ANK" evidence="9">
    <location>
        <begin position="137"/>
        <end position="169"/>
    </location>
</feature>
<feature type="compositionally biased region" description="Basic and acidic residues" evidence="11">
    <location>
        <begin position="3196"/>
        <end position="3205"/>
    </location>
</feature>
<keyword evidence="4" id="KW-0597">Phosphoprotein</keyword>
<feature type="region of interest" description="Disordered" evidence="11">
    <location>
        <begin position="2265"/>
        <end position="2310"/>
    </location>
</feature>
<feature type="repeat" description="ANK" evidence="9">
    <location>
        <begin position="597"/>
        <end position="629"/>
    </location>
</feature>
<evidence type="ECO:0000256" key="8">
    <source>
        <dbReference type="ARBA" id="ARBA00023212"/>
    </source>
</evidence>
<sequence>MSSVLTKESLQVSITRPSTIKFSSLSEPNNPYRHHQSDGNSGFLRAARAGNLEKVLEYLRSSIDINTSNANGLNALHLASKEGHVNIVQELLTRAANVNATTKKGNTALHIASLAGQEEVVKLLVKYNANINCQSQNGFSPLYMAAQENHIEVVKFLLANGANQSLATEDGFTPLAVSLQQGHENVVAILLENDSKGSKVRLPALHIAAKKNDTKAAALLLQGDNQPDLNYKSGFTPLHIAAHYGNLEVAQLLISRGADVNYAASQNIAPLHVASKWGKENIVRLLLEKGAQIDVKTKDGLTPLHCAARSGHDQVVDLLLENGAPFGAKTKNGLSALHMAAQGDHVDAARILLYYKSTLVDDVSSDYLSPLHVASHCGNYNVAKLLCERRADVNAKALNGFSCLHIACKKNRLKLVELLISSGADVEAKTESGLTCLHVASFVGSHDIVVYLLQHGANINAITIRGETPLHLATRNNQVEIVQTLLRQGASVDMKAKEAQTCLHLGTRLGNIEIVNLLLKATANVDNITQDGYSSLHIAAKEGHEEIASLLIDHGANLNLYTKRNFTALHICSKYGNIKVANLLLQKGAKPDCQGKNDLTPLHCAVHYNHSNIVLLLLQHAASPHVTARNGYTPLHIAAKKNTHDIAEMLLEYNANTNAQSSGGFTPLHLSCQDGHSDMTHLLLAHHADPNLASKCHLTPLHLCAQEDRVKCAEALVDKNAIVDAPTLSGYTSLHVACHFGQINMVRFLLQHGADANIETNLMFTPLHSAAQQGHVMIVKLLLEQGALPNKTNKHGMTALSIAQRLGYISVVEELKIVTETTVSSKHESSTEERYKIQAPEVSHEEHPLSDSEDEGDMLGDASSNVHMQYLRDGVLMTEAEENKLHQTSLIRDECEYPILATKDGWIESRDNLHDHEQTPVKIQQSYTADNEVITRPRHGGFLVSFLVDARGGAMRGCRHSGVRVIIPAKRASMPTRITCRFVKRDKLTVPPPLNEGEALAARVLEVGPVNCKFLGPVILEIPHFASLRNHEREIIVLRSDNGEKWTEHASPTTDDAVRDILGDTVDTEELENLEELHSRRITRIITNDFPRFFALITRSRQEAIFIDEQGGLLTSTIIPKVQAHVPEKALQKRIRISLHVLPIPSQLIQRSYGTRVNVSPIVTVEPRRRKFHKPITLTIPLPTKATPPTKQAHHRETQQQAAAYTSDSQTLRLLCSITGGTHPAQFDDITGHTPLTFSNDCATFTTTVSARFWLIDAQGVSDVLKLAHDVYREATSVPYMSRFVVFAKRNDPNESLVRVFCITDDKENKTLEMQEHFIEIAKSKEVEVINGNTIYLDLQSNNLQAIVKTNEQLTFTFRAFRENRLPCIVRIRDYQQDATGRLIFSKDNGRLTAMSRRVSITMTNGNNLPSNSMIDPQLLQAICNLNIVLPTYDRDSLENEERLRALHATDRDFRLDSWKSDDMYRKGEIRLTDIARLLGADWPVLAAELELTEEEVTKLMDEHGENAALHMLRYWLKSRGRDATGNCLQQALRKIGKENIVHNCVFNIEWVTDAAEKEVAKARLSSRGGSMEGTVVGGRRLDEGFESDDEYERRRHGRSNLIINDSSRTGTIIKSITLEETNEDELGENKLDKLSSQQNVTPQFKQLEPLKMVKRDISKEFLPSSSSTSSADTIINTRIHDKRIGERDAPLHYVDTSKAPTPASRYGGYYSIYNPQTYSGSITPLSCYSHPFEMIHLESLREKLNRLTRDKVDHDDSLTKQRSTDIGEGRKTPTDYGTRKYIPKRDDFGIVNIAKETTPIDFDSYIPSKKTSSIVETIIQETYVPPVKVDLNKLEEVLHQQAQQSVTITTVEQIAPVLDEIPPTRAISSSQPVSTVGERLTKSKIIPEQARALAHALKHAVVKPLKKSMATKKSKSVDTNTNEQQLTQPLLNTPSSVIDNSDNLINEISADSLESASPTALTPPPTKPPRHNDESPSSSSIEISSPPTKPPRHFSLYSNAEDDGLIQQTDNAVKKVLNLVDTFGIIPDNDNDMNILRQISQPSPPTVHIQQLSSVNELDDENLNNITETINTFTVDPKRVILNTESPVITKTIDEPLTINSSSPMPSPSNDHVLSSIDESTEMISNDNFTPIEITQLANSLTDDIFGDVEKEFIKQDKLKNLSTIINNDRQDLLEKLGTESGTINNTFRDNSPTLLQSIATTHPAPTQSTTRPLMLVSLDSDFNIAKTITPLLDLVTTKQAPKITTNVTVISPAQPELSSVLATNTNTNSDDEDHLNSSSTLMPNSSIASDRSKFLQSSSKESSVDSNDTNLSDIAVLQQLNTGCATPARSLLSDYDNLHGSYGSLDDDTQQPSAFPTTSLTSSEFIPTIPITTTTSLSTIDESIDSLTSSSTISNKLRTDITTGAESVAQSANSYISDEDLVESYDVETPILAFANPLHLSKDPHETNISGSEPISTDVNKEVTIAGKGEEPSPLPSSLPQPSSLLISPTSPSTNISSFSSSHMTTKKESNISPSTTSQSNDILLKKSTSHEEKSILSEQHHRNDSDINIETPTHQRRLPLPNKLTFEQNITNLLENESPLLQSELLTAEHELSVLRSRLAVNEGVTAVTGSILQSLKGQFEPRHKVDIATSPFDISKVNLFQHSLASQTSPMIEASPDIPESVEIHYDAQTPKSPYLLVKTKNSYWIAQPIPMSEAQTHLNKFSSPVMKRATVKLPKAFDQAFLTDSDTDDEQMLTSRRLQENKQDLSRKPIEEVKLSSIIEQSTNENQLDRQAAIDDKLSTSEIKTIRSSSLLPIEDRFEKFDDKIDEIYSIIDYLKTTKLTSTNFNTISTKINDLKTIISDIDLNKQDELRIEYELDELQNLFHTIDDNLSNHLHQQEDYSLIDLFEQNVNELRRIINAIKCKQSDGLIAKRTSESETKTNEISSAISPKRAIPTDIDWTPEQMAEYFQRGPDGQLLSPKSYSHLIPEDPIITREVFFEGDKSIQEKKVPHAYVAPLVPEDARISANSFYEGDPNRWLFHKEKTKETSIYDKPLIPESPLISSDVFYEGDSHRSMFVERSSLPSAQSARPASSGINNLHGIMSDLMHAASLSITPLKQDEEVLAESFITTQENYPSSSSSKCEILHEIEKFPVSSTQLLSGSTTELEESDTISPFSSQTPIFIHRTILTRQETERWPQDESMVIEESASEETVKTDELEKSTNVVGQETENLRYSSDPTQQTAEEQVRPGIDSSKETSQIPEKQFVTDDFQHDEASKQTDEYQDQLILKTPPEDLEQRDENEPYQIERTWSTEKIIEPTTITIATDNEAQALYKELVSSLHEKEHALESQNIIVDSSDAHHIEEPVQLQYHPETITLQNENQVEDKPKTEYNDQLEEVLHWEELIPDSTQFKDDAQEEEDHFNQYEQSLSSQQTPSDETQQPELSSDKENTEYSALSAHPKHLPEHDEYEHKYATEQYHPEFLLSSNVIKIEHITTSEHDRHEPILVSQQQEHAASPVIESTYKQEGEEGPGETHILDEKIQQKLTATEIHLESPHENDHEDDEEEEPYQSDEKLISDQITIESPDITEHDPHELSYSFQAGSIPSHQVTEQVSVESVVARKRESDEEEYEESYESDQDAPEYRTTAEVIKTEFTTQDEDEHFDASVTPHQTFLESPLVETTPTDEQDDYYDSREASAADSSIVERSATAEEYSHQSSVEKKETDELQVAHEFEILQKSNVTEIQLESPHESDHEKEDQYNPESTLSSDAIKIEHTETVEHDRYEPMLVSQQQEHVGSHVIESPYTLEDEEEPGETHTADEDIQQKLTATEIHLESPHETDHEEDQEEAPSQSEQMLSSDQITLESSHITEQDQHELSSSLDAASISTHQVTEQRLNTEQVSVESVVARKRESDEEEYEESYESDQDAPEYRTTAEVIKTEFTTQDEEEHFDASVTPQQTFLESPLVETTLADEQDDYYDSREASAADRSIVERSATAEEYSRQSSVEKEETDELQAPHEFEILQTPSGTEIQLELPHESDHEKDEQYNPESTLSSDAIKIEHTETVEHDRYEPMLVSQQQQHVGSPVIESHYTRDDEEGPGETHILDEEIQQKLTATEIHLESPHDSDHEEDEEEEPYQSEQKLNSDQITIESPHFTEQDQHELSSSFDAASIPSHEVIEQVAIESAVAWKRESDEEEYEERYESDQDAPEYRTTAEVIKTEFTTQDEEEHFDASVPAQQKFLESTLMETTSAGAQDDYYDSRQASAADTSIIERSPTAEEYSHQSSAEKEETDELQAPHEFEILQKSSGMESLLESPHESNHEKDDQNNPESTLSSDAIKIEHTETVERDRYEPMLVSQQQQHVGSPVIESHHTRDDEEGPGETHILDEEIQQKLTATEIHLESPHESDHEMNLEEEPYQSEEKLISDQITLESPQSTEHDPHELSPSFEIGSIPTHQVTEQVVAELSATSELEKDEAEYEERYESDHDAPKYRTTAEVIKTEFTAQDDEEHFDGSVTPQQKFMESPLVETTPTDEQDDYYDSREASAAESSIVERSPTAEEYSHESAVEKKETEELQATHEFEILQKSSGTEIQLESPHESDHEDEDQYNPESTVISDVINIEHTETVEQDPYEPMLVSQQQEHVGSPVVESPYTREDEERAGETHIVDEEIQQKLTATEIQLESPHESDHEKDEEEEPYQSEQKLSSDPITIESSHIMEQDQHELSSSFEADVIPSHQITEQRLNTEQVVVESSATSAPEQDEDQYDSEGKIYAVPHLIESLVTNQEEKEQVEEEPLVLESHAEEKYEIERSSDGQHIHIESPHESEHEEEKQQQLSSELEHVTEIEQDQYVPTLSLEQVLIDYREATLSDNETEKAIHEVEEVLSTESFTPLSLQQSEQHQGVDYYQEKFETVQHEPESMTSSPQIKLEYAEEYDNQEQLELQQETDEIPMSEEYEINRKSSDAEIQLESPHESDHVEKVEQHSPVHEHTTTQFVAESTEEVDQDEYKPTLSIEHILHQYKQVMESETRGLKEIDDMKRMLESVHPLTISSQFIDEKQNSEEEEEEEESKTSTDMIKVEADEDIEQERDEPVFALQQQFIQSSELDASCTDERKDHYDSKEKLANDEIIIESSASAKEETTDYHQEPLESEKAAAEIEPKSTDENIYSESPDASDREELEELDELDQKLNMDEVEQLMEDEKYKQISSFEQVPASFQQEIEIDEQESERKSSSEKVTVESSYGIEHEEQPKEQVEDQYREQYAPESELLSSMVPIETVEPVEKQSHTPLSTDINIIESSHILDEERRSDDQESLKSEEATGDVYKKDAVDIERKSVDDEDIRVESPRESNHEDENEQYPSEPKRSSDEVNIEPAEAHLYESSRTDVYVPESTTELDNEFEIERRLSSDKGSIGSGDHLAESQKSQIEFEPEESLRSEIQDNELTRSSKQHEEDILETTRSSPSYSEKSEEEHVHGQQENAIISETTDLSPKNEEKSISYESQLSTEKITAELLSAGDIVEHKPEIEFVEKPNTVKFIVASTPSSEEEEEEEEREGFDYEQKVQTEPFQVADQEGDRNFIKTIEMLHTFRQEEDENQFTIDLSHETQPEQNFDADEILIESSDETEHQQVINQLVLESDQAIQSDESEPSEAAQQVPIASHRKIPTVEVEHDRDEYFTSGPISKEFDQKIKEELPELEDEYGLERKSSTDQISLESPREIEHAEEVLQTAHLSDDEEKQKSPITDITTEISEQPLERKSSTEQPILESPKLSEHYYNYEVESSHLTQQEEEKDLLENSQTIEPDNIRYEQPLSSGNVDITFPQQFRDDSYKLQSQHEFALNSTLEQPIEKTSQELEYPYEDFQRFEQEINDDNFINLQSASFQQEAEDDDDDIERTPLKRPQEWKQSSFQRDEIYGNKYRPNQYSIKTCDDESQLPSDFKEVESPIISHIQHADIISRTITSYPDDEELEEERDDDFRPTHLDISMPDKDDNEKNVEPTSTIEDQSYENVLIGTSNDIVNQILKEAVRETSEQDFNYSLYQTAKNIVHDVIDSIQKKYDDEIVSSNIEEATSADVSISDLTDWSALVKTSIDTPKQENFSDNDEEKQVKNEHDLSDNEEYQEKFHPETRDLPYLMVSDVVTSKSTQELGDLVQELQTLEQQINENIDIHHSSSSSSSSVSENDEIHHYDLNIAQISTTKASASVNELTDLVSELKNVEEQLEDKLDSELEEPNIVPVSSTSMNELGNLIHELNDVTEDLNERFKHEEVLQLEDIDTLSNDIVQYRHDSQTNPTDSYTRHSERRPSSPPGSPLIKEDFLHVTCSSMNDVDQVQEQLRSEHEENKILQDMINLVIQQAHHSVQSEPIDIPHPTQRIGSTLMVDQRRAPYVQSSATSISDELDFSHDDSTTDKTSELAAQLDYLRRMSRYENLPDDHHHAEIKPHENSRTIHEDATIQITSCDDQNDIVSPNYLSIVHEEQPFSDEHEEDRNEDKDEDKEKQKKSKGKCSTDDDKPLFKHDDSDDDDDNHDHKDNKPVIPLNISETTQHESSQQSTSTESNKQQTEEYQHQQQQMEMSRDSISELMIMSQDSLKQRSTDSLESEQELKYLQSEDNTPLTPSNETDDYIINQHTNEPTPSHMLMKYEEDDTSDFDLTTKQYPLISNEIETGQLPVIHARRTASENSLLSTSSSSAHMYDSHSLSASCLADKDDLTPSNDYIDYHQNILYDDSQKHQQIYRDTTTTTDDNDFEFSNSNPSSSTAGIGFLGRVKALVSKPVEIVQEAMENRRRQRSTSSLNSNTDLNDKPIVDDEQKLFSSSPSTLPAQQHFHSAYDLNDEEKLKLVRSPELYNMDNVNDNNRKILVTNLQLQNRTQSESALIIDDSKRHSIGTASNEASEEFLPTISKDNSLEFIQQHQPRHSTPFDDVVEKESSSEHSESYNIPACAFSDTFEPTSSCQRPLALMVPGQQPPPPPLLTHDEQMTEEEFDTLATDFVCQILSDALTQMTGDHDDSCESDKDAKLTDNHTSSDDDDADEVIEEDEEENKRNPIPTDTSSFSVNDRYSADESSNTREHSGDEENSARSSTTATPTKTSAITSIHSESFDFEPTSTPVMKTSPSSIRHGSQSDTGTFFSIVSPSSGDYLDVRSSNSANEDDKLHRHYQTQSNSSQYLTATDETPNVISSDDNDYVNERGTVNYGYNDSSSDEKYSSKNRPENFTITKEKIPEERYSGEGEESSGGNQNAVQQKRKRSSEQRSLLLNDLTLNISEPTATTNTAGKSVSFKLDLNENFVRSPRLSTSSATAMPRQESLDSPLNDSNDKSIIKILQEEILRSNLETIKSDLEINNDQYDSQIHPTASTPTTIQPTKVILSSSEYDAGSESDRDSTLVDSIKSTIQEELNEIYQTKESFIDRIKLKFARSLDRLVEKALAGDENMNKSDIISPFTDQSLDRSLPLNTQQATMTHAHSEQLLQACPDELDYGTLQRFSSDSCIIIHVPEQYTPSSTLFFDQLKNDQTERKSSSNQQASAFSYYTKQDHPQPSSSPIEMINSTNELIDNISPINRYTPRSLDDSSIEFGERDMTEMSDEFVLVKNLSPSANTKDIKNETPSNTSSSSSDKHESPDLIDILQHQCDYPPLDTGFDLRSGTTLETVYESPELRHDEIKSAISTLSLTASETNRPYSADHNSSQTPNTDDSLMEFERIEMELLKNGSTTNIVEIVREIRSSVDLLSQQHDDNDKVESFIDKHFSSINNDVKNVLDDIIDAASDLTHSISSQSDATTVIYRSQRQSFDDDYVEITHEDIKNQQRNIFLSEEDIRLNQTESSSQDKRRLSAPNNDHVSRRLKTPSSSSSSSSSFSSTSRSVIYSQQHSHPSYQQPRLLQAETDLASFKQQQQTQSATDLPFLPPFVNTNPAKRPKQSSSVSSTPALFHADLPSGHSKKKTQSHPGSLGGTLLPPRSSLIKEEILSSPIPSVSPHSSSSSHHSDDCFCAEPATTTSHQH</sequence>
<feature type="compositionally biased region" description="Basic and acidic residues" evidence="11">
    <location>
        <begin position="4960"/>
        <end position="4980"/>
    </location>
</feature>
<feature type="repeat" description="ANK" evidence="9">
    <location>
        <begin position="762"/>
        <end position="794"/>
    </location>
</feature>
<evidence type="ECO:0000256" key="3">
    <source>
        <dbReference type="ARBA" id="ARBA00022490"/>
    </source>
</evidence>
<keyword evidence="8" id="KW-0206">Cytoskeleton</keyword>
<feature type="compositionally biased region" description="Polar residues" evidence="11">
    <location>
        <begin position="7896"/>
        <end position="7914"/>
    </location>
</feature>
<feature type="compositionally biased region" description="Polar residues" evidence="11">
    <location>
        <begin position="6598"/>
        <end position="6608"/>
    </location>
</feature>
<feature type="compositionally biased region" description="Basic and acidic residues" evidence="11">
    <location>
        <begin position="7191"/>
        <end position="7218"/>
    </location>
</feature>
<dbReference type="Pfam" id="PF00023">
    <property type="entry name" value="Ank"/>
    <property type="match status" value="4"/>
</dbReference>
<feature type="region of interest" description="Disordered" evidence="11">
    <location>
        <begin position="3639"/>
        <end position="4043"/>
    </location>
</feature>
<evidence type="ECO:0000313" key="15">
    <source>
        <dbReference type="Proteomes" id="UP000663833"/>
    </source>
</evidence>
<feature type="compositionally biased region" description="Basic and acidic residues" evidence="11">
    <location>
        <begin position="825"/>
        <end position="850"/>
    </location>
</feature>
<feature type="compositionally biased region" description="Basic and acidic residues" evidence="11">
    <location>
        <begin position="4263"/>
        <end position="4276"/>
    </location>
</feature>
<feature type="compositionally biased region" description="Basic and acidic residues" evidence="11">
    <location>
        <begin position="3693"/>
        <end position="3720"/>
    </location>
</feature>
<feature type="compositionally biased region" description="Low complexity" evidence="11">
    <location>
        <begin position="7955"/>
        <end position="7969"/>
    </location>
</feature>
<dbReference type="SUPFAM" id="SSF48403">
    <property type="entry name" value="Ankyrin repeat"/>
    <property type="match status" value="3"/>
</dbReference>
<evidence type="ECO:0000259" key="12">
    <source>
        <dbReference type="PROSITE" id="PS50017"/>
    </source>
</evidence>
<keyword evidence="7" id="KW-0472">Membrane</keyword>
<keyword evidence="5" id="KW-0677">Repeat</keyword>
<feature type="compositionally biased region" description="Polar residues" evidence="11">
    <location>
        <begin position="5276"/>
        <end position="5287"/>
    </location>
</feature>
<feature type="repeat" description="ANK" evidence="9">
    <location>
        <begin position="498"/>
        <end position="530"/>
    </location>
</feature>